<dbReference type="Gene3D" id="3.40.50.720">
    <property type="entry name" value="NAD(P)-binding Rossmann-like Domain"/>
    <property type="match status" value="1"/>
</dbReference>
<dbReference type="SUPFAM" id="SSF51735">
    <property type="entry name" value="NAD(P)-binding Rossmann-fold domains"/>
    <property type="match status" value="1"/>
</dbReference>
<evidence type="ECO:0000313" key="1">
    <source>
        <dbReference type="EMBL" id="MER2291970.1"/>
    </source>
</evidence>
<organism evidence="1 2">
    <name type="scientific">Methylobacterium brachiatum</name>
    <dbReference type="NCBI Taxonomy" id="269660"/>
    <lineage>
        <taxon>Bacteria</taxon>
        <taxon>Pseudomonadati</taxon>
        <taxon>Pseudomonadota</taxon>
        <taxon>Alphaproteobacteria</taxon>
        <taxon>Hyphomicrobiales</taxon>
        <taxon>Methylobacteriaceae</taxon>
        <taxon>Methylobacterium</taxon>
    </lineage>
</organism>
<dbReference type="InterPro" id="IPR036291">
    <property type="entry name" value="NAD(P)-bd_dom_sf"/>
</dbReference>
<dbReference type="RefSeq" id="WP_165486525.1">
    <property type="nucleotide sequence ID" value="NZ_FOQW01000011.1"/>
</dbReference>
<sequence length="52" mass="5351">MQDAVDTLKAEVSLGRFGQPVGLAPVYVFLASQEVRYVTGEVHGATGGNGSA</sequence>
<evidence type="ECO:0000313" key="2">
    <source>
        <dbReference type="Proteomes" id="UP001432995"/>
    </source>
</evidence>
<accession>A0ABV1RAW2</accession>
<keyword evidence="2" id="KW-1185">Reference proteome</keyword>
<dbReference type="GeneID" id="90835719"/>
<name>A0ABV1RAW2_9HYPH</name>
<gene>
    <name evidence="1" type="ORF">ABS770_27315</name>
</gene>
<proteinExistence type="predicted"/>
<dbReference type="Proteomes" id="UP001432995">
    <property type="component" value="Unassembled WGS sequence"/>
</dbReference>
<reference evidence="1" key="1">
    <citation type="submission" date="2024-06" db="EMBL/GenBank/DDBJ databases">
        <authorList>
            <person name="Campbell A.G."/>
        </authorList>
    </citation>
    <scope>NUCLEOTIDE SEQUENCE</scope>
    <source>
        <strain evidence="1">EM17</strain>
    </source>
</reference>
<dbReference type="EMBL" id="JBELQD010000068">
    <property type="protein sequence ID" value="MER2291970.1"/>
    <property type="molecule type" value="Genomic_DNA"/>
</dbReference>
<comment type="caution">
    <text evidence="1">The sequence shown here is derived from an EMBL/GenBank/DDBJ whole genome shotgun (WGS) entry which is preliminary data.</text>
</comment>
<protein>
    <submittedName>
        <fullName evidence="1">Uncharacterized protein</fullName>
    </submittedName>
</protein>